<evidence type="ECO:0000313" key="1">
    <source>
        <dbReference type="EMBL" id="OLQ05363.1"/>
    </source>
</evidence>
<dbReference type="Proteomes" id="UP000186817">
    <property type="component" value="Unassembled WGS sequence"/>
</dbReference>
<organism evidence="1 2">
    <name type="scientific">Symbiodinium microadriaticum</name>
    <name type="common">Dinoflagellate</name>
    <name type="synonym">Zooxanthella microadriatica</name>
    <dbReference type="NCBI Taxonomy" id="2951"/>
    <lineage>
        <taxon>Eukaryota</taxon>
        <taxon>Sar</taxon>
        <taxon>Alveolata</taxon>
        <taxon>Dinophyceae</taxon>
        <taxon>Suessiales</taxon>
        <taxon>Symbiodiniaceae</taxon>
        <taxon>Symbiodinium</taxon>
    </lineage>
</organism>
<accession>A0A1Q9ED57</accession>
<gene>
    <name evidence="1" type="ORF">AK812_SmicGene11447</name>
</gene>
<dbReference type="EMBL" id="LSRX01000187">
    <property type="protein sequence ID" value="OLQ05363.1"/>
    <property type="molecule type" value="Genomic_DNA"/>
</dbReference>
<keyword evidence="2" id="KW-1185">Reference proteome</keyword>
<dbReference type="AlphaFoldDB" id="A0A1Q9ED57"/>
<proteinExistence type="predicted"/>
<reference evidence="1 2" key="1">
    <citation type="submission" date="2016-02" db="EMBL/GenBank/DDBJ databases">
        <title>Genome analysis of coral dinoflagellate symbionts highlights evolutionary adaptations to a symbiotic lifestyle.</title>
        <authorList>
            <person name="Aranda M."/>
            <person name="Li Y."/>
            <person name="Liew Y.J."/>
            <person name="Baumgarten S."/>
            <person name="Simakov O."/>
            <person name="Wilson M."/>
            <person name="Piel J."/>
            <person name="Ashoor H."/>
            <person name="Bougouffa S."/>
            <person name="Bajic V.B."/>
            <person name="Ryu T."/>
            <person name="Ravasi T."/>
            <person name="Bayer T."/>
            <person name="Micklem G."/>
            <person name="Kim H."/>
            <person name="Bhak J."/>
            <person name="Lajeunesse T.C."/>
            <person name="Voolstra C.R."/>
        </authorList>
    </citation>
    <scope>NUCLEOTIDE SEQUENCE [LARGE SCALE GENOMIC DNA]</scope>
    <source>
        <strain evidence="1 2">CCMP2467</strain>
    </source>
</reference>
<name>A0A1Q9ED57_SYMMI</name>
<evidence type="ECO:0000313" key="2">
    <source>
        <dbReference type="Proteomes" id="UP000186817"/>
    </source>
</evidence>
<comment type="caution">
    <text evidence="1">The sequence shown here is derived from an EMBL/GenBank/DDBJ whole genome shotgun (WGS) entry which is preliminary data.</text>
</comment>
<sequence length="110" mass="11727">MPVRFVELVKRDTGKFYVCEGSDLLAQIDLKKCDGLRMTTTKLDGALLQAPLRIAQGTGKGLKVGATAVTDERLRASDGSVFTQLVLQVPQDSSISRGKSNGSSSRLTGV</sequence>
<protein>
    <submittedName>
        <fullName evidence="1">Uncharacterized protein</fullName>
    </submittedName>
</protein>